<protein>
    <submittedName>
        <fullName evidence="7">Transporter substrate-binding domain-containing protein</fullName>
    </submittedName>
</protein>
<dbReference type="SUPFAM" id="SSF53850">
    <property type="entry name" value="Periplasmic binding protein-like II"/>
    <property type="match status" value="1"/>
</dbReference>
<feature type="chain" id="PRO_5045219891" evidence="5">
    <location>
        <begin position="21"/>
        <end position="265"/>
    </location>
</feature>
<evidence type="ECO:0000313" key="7">
    <source>
        <dbReference type="EMBL" id="MFC4161212.1"/>
    </source>
</evidence>
<evidence type="ECO:0000259" key="6">
    <source>
        <dbReference type="SMART" id="SM00062"/>
    </source>
</evidence>
<reference evidence="8" key="1">
    <citation type="journal article" date="2019" name="Int. J. Syst. Evol. Microbiol.">
        <title>The Global Catalogue of Microorganisms (GCM) 10K type strain sequencing project: providing services to taxonomists for standard genome sequencing and annotation.</title>
        <authorList>
            <consortium name="The Broad Institute Genomics Platform"/>
            <consortium name="The Broad Institute Genome Sequencing Center for Infectious Disease"/>
            <person name="Wu L."/>
            <person name="Ma J."/>
        </authorList>
    </citation>
    <scope>NUCLEOTIDE SEQUENCE [LARGE SCALE GENOMIC DNA]</scope>
    <source>
        <strain evidence="8">LMG 29894</strain>
    </source>
</reference>
<evidence type="ECO:0000256" key="4">
    <source>
        <dbReference type="RuleBase" id="RU003744"/>
    </source>
</evidence>
<evidence type="ECO:0000313" key="8">
    <source>
        <dbReference type="Proteomes" id="UP001595791"/>
    </source>
</evidence>
<dbReference type="PANTHER" id="PTHR30085">
    <property type="entry name" value="AMINO ACID ABC TRANSPORTER PERMEASE"/>
    <property type="match status" value="1"/>
</dbReference>
<feature type="domain" description="Solute-binding protein family 3/N-terminal" evidence="6">
    <location>
        <begin position="31"/>
        <end position="251"/>
    </location>
</feature>
<dbReference type="InterPro" id="IPR051455">
    <property type="entry name" value="Bact_solute-bind_prot3"/>
</dbReference>
<comment type="similarity">
    <text evidence="1 4">Belongs to the bacterial solute-binding protein 3 family.</text>
</comment>
<dbReference type="Gene3D" id="3.40.190.10">
    <property type="entry name" value="Periplasmic binding protein-like II"/>
    <property type="match status" value="2"/>
</dbReference>
<name>A0ABV8MW60_9NEIS</name>
<keyword evidence="3 5" id="KW-0732">Signal</keyword>
<proteinExistence type="inferred from homology"/>
<dbReference type="RefSeq" id="WP_378166896.1">
    <property type="nucleotide sequence ID" value="NZ_JBHSBU010000001.1"/>
</dbReference>
<dbReference type="EMBL" id="JBHSBU010000001">
    <property type="protein sequence ID" value="MFC4161212.1"/>
    <property type="molecule type" value="Genomic_DNA"/>
</dbReference>
<dbReference type="SMART" id="SM00062">
    <property type="entry name" value="PBPb"/>
    <property type="match status" value="1"/>
</dbReference>
<dbReference type="Proteomes" id="UP001595791">
    <property type="component" value="Unassembled WGS sequence"/>
</dbReference>
<sequence length="265" mass="28915">MKFPRLAAVLLALLAGSVQADQLDDIQRKGSLVVGVIADAPPFGMFNPDKTVSGYDVDFGAAIAKKLGAKLTVRDLLPAERLPMLKNGQVDLVIGTLTKTHEREREIDFSYGYFVTGQKVLAKRGRFPTVNELRGATVGVARGTTSEAQLRKEFPAANVVSFDDNPQALKFLEEGKLDGISTDEPILAGLLAKMPNRTAYELSSFSVSTEAYGIGVRKGEKRLLKTVNDTLIEMENNGEADRIFKRWFGPQSAVPLVRTFKIRGG</sequence>
<organism evidence="7 8">
    <name type="scientific">Chitinimonas lacunae</name>
    <dbReference type="NCBI Taxonomy" id="1963018"/>
    <lineage>
        <taxon>Bacteria</taxon>
        <taxon>Pseudomonadati</taxon>
        <taxon>Pseudomonadota</taxon>
        <taxon>Betaproteobacteria</taxon>
        <taxon>Neisseriales</taxon>
        <taxon>Chitinibacteraceae</taxon>
        <taxon>Chitinimonas</taxon>
    </lineage>
</organism>
<dbReference type="PANTHER" id="PTHR30085:SF6">
    <property type="entry name" value="ABC TRANSPORTER GLUTAMINE-BINDING PROTEIN GLNH"/>
    <property type="match status" value="1"/>
</dbReference>
<dbReference type="InterPro" id="IPR018313">
    <property type="entry name" value="SBP_3_CS"/>
</dbReference>
<evidence type="ECO:0000256" key="5">
    <source>
        <dbReference type="SAM" id="SignalP"/>
    </source>
</evidence>
<dbReference type="InterPro" id="IPR001638">
    <property type="entry name" value="Solute-binding_3/MltF_N"/>
</dbReference>
<keyword evidence="8" id="KW-1185">Reference proteome</keyword>
<feature type="signal peptide" evidence="5">
    <location>
        <begin position="1"/>
        <end position="20"/>
    </location>
</feature>
<comment type="caution">
    <text evidence="7">The sequence shown here is derived from an EMBL/GenBank/DDBJ whole genome shotgun (WGS) entry which is preliminary data.</text>
</comment>
<evidence type="ECO:0000256" key="1">
    <source>
        <dbReference type="ARBA" id="ARBA00010333"/>
    </source>
</evidence>
<evidence type="ECO:0000256" key="2">
    <source>
        <dbReference type="ARBA" id="ARBA00022448"/>
    </source>
</evidence>
<dbReference type="Pfam" id="PF00497">
    <property type="entry name" value="SBP_bac_3"/>
    <property type="match status" value="1"/>
</dbReference>
<accession>A0ABV8MW60</accession>
<dbReference type="PROSITE" id="PS01039">
    <property type="entry name" value="SBP_BACTERIAL_3"/>
    <property type="match status" value="1"/>
</dbReference>
<gene>
    <name evidence="7" type="ORF">ACFOW7_17890</name>
</gene>
<evidence type="ECO:0000256" key="3">
    <source>
        <dbReference type="ARBA" id="ARBA00022729"/>
    </source>
</evidence>
<keyword evidence="2" id="KW-0813">Transport</keyword>